<dbReference type="InterPro" id="IPR038084">
    <property type="entry name" value="PduO/GlcC-like_sf"/>
</dbReference>
<dbReference type="PANTHER" id="PTHR28255">
    <property type="match status" value="1"/>
</dbReference>
<dbReference type="PIRSF" id="PIRSF008757">
    <property type="entry name" value="UCP008757"/>
    <property type="match status" value="1"/>
</dbReference>
<dbReference type="OrthoDB" id="9815315at2"/>
<keyword evidence="2" id="KW-1185">Reference proteome</keyword>
<dbReference type="InterPro" id="IPR005624">
    <property type="entry name" value="PduO/GlcC-like"/>
</dbReference>
<dbReference type="SUPFAM" id="SSF143744">
    <property type="entry name" value="GlcG-like"/>
    <property type="match status" value="1"/>
</dbReference>
<dbReference type="RefSeq" id="WP_158052972.1">
    <property type="nucleotide sequence ID" value="NZ_WBKB01000008.1"/>
</dbReference>
<accession>A0A7J5BA38</accession>
<dbReference type="Proteomes" id="UP000433493">
    <property type="component" value="Unassembled WGS sequence"/>
</dbReference>
<proteinExistence type="predicted"/>
<name>A0A7J5BA38_9MICO</name>
<gene>
    <name evidence="1" type="ORF">F8O05_11920</name>
</gene>
<protein>
    <recommendedName>
        <fullName evidence="3">Heme-degrading domain-containing protein</fullName>
    </recommendedName>
</protein>
<dbReference type="EMBL" id="WBKB01000008">
    <property type="protein sequence ID" value="KAB1641653.1"/>
    <property type="molecule type" value="Genomic_DNA"/>
</dbReference>
<evidence type="ECO:0000313" key="2">
    <source>
        <dbReference type="Proteomes" id="UP000433493"/>
    </source>
</evidence>
<dbReference type="InterPro" id="IPR010371">
    <property type="entry name" value="YBR137W-like"/>
</dbReference>
<evidence type="ECO:0008006" key="3">
    <source>
        <dbReference type="Google" id="ProtNLM"/>
    </source>
</evidence>
<dbReference type="Gene3D" id="3.30.450.150">
    <property type="entry name" value="Haem-degrading domain"/>
    <property type="match status" value="1"/>
</dbReference>
<dbReference type="Pfam" id="PF03928">
    <property type="entry name" value="HbpS-like"/>
    <property type="match status" value="1"/>
</dbReference>
<dbReference type="PANTHER" id="PTHR28255:SF1">
    <property type="entry name" value="UPF0303 PROTEIN YBR137W"/>
    <property type="match status" value="1"/>
</dbReference>
<comment type="caution">
    <text evidence="1">The sequence shown here is derived from an EMBL/GenBank/DDBJ whole genome shotgun (WGS) entry which is preliminary data.</text>
</comment>
<reference evidence="1 2" key="1">
    <citation type="submission" date="2019-09" db="EMBL/GenBank/DDBJ databases">
        <title>Phylogeny of genus Pseudoclavibacter and closely related genus.</title>
        <authorList>
            <person name="Li Y."/>
        </authorList>
    </citation>
    <scope>NUCLEOTIDE SEQUENCE [LARGE SCALE GENOMIC DNA]</scope>
    <source>
        <strain evidence="1 2">KCTC 13959</strain>
    </source>
</reference>
<evidence type="ECO:0000313" key="1">
    <source>
        <dbReference type="EMBL" id="KAB1641653.1"/>
    </source>
</evidence>
<sequence length="165" mass="18087">MLDQATRYTGMMPTEAHNYLLAEEYGLKFDSFGLDDAWAIGTWLRDYAVEHDLSIAIAIKLGEQRAFHAATGSADAENDAWLERKFRIVNRYGHSSLAVRYDFLANGQAADEHSDADAEGYAAPGGGFPIRVGLNVIGAIGVSGLEMHEDHALIVKALQEYRGRA</sequence>
<organism evidence="1 2">
    <name type="scientific">Gulosibacter chungangensis</name>
    <dbReference type="NCBI Taxonomy" id="979746"/>
    <lineage>
        <taxon>Bacteria</taxon>
        <taxon>Bacillati</taxon>
        <taxon>Actinomycetota</taxon>
        <taxon>Actinomycetes</taxon>
        <taxon>Micrococcales</taxon>
        <taxon>Microbacteriaceae</taxon>
        <taxon>Gulosibacter</taxon>
    </lineage>
</organism>
<dbReference type="AlphaFoldDB" id="A0A7J5BA38"/>